<evidence type="ECO:0000313" key="3">
    <source>
        <dbReference type="Proteomes" id="UP000008021"/>
    </source>
</evidence>
<name>A0A0E0CSI7_9ORYZ</name>
<feature type="region of interest" description="Disordered" evidence="1">
    <location>
        <begin position="60"/>
        <end position="96"/>
    </location>
</feature>
<dbReference type="EnsemblPlants" id="OMERI02G33700.1">
    <property type="protein sequence ID" value="OMERI02G33700.1"/>
    <property type="gene ID" value="OMERI02G33700"/>
</dbReference>
<evidence type="ECO:0008006" key="4">
    <source>
        <dbReference type="Google" id="ProtNLM"/>
    </source>
</evidence>
<dbReference type="Proteomes" id="UP000008021">
    <property type="component" value="Chromosome 2"/>
</dbReference>
<accession>A0A0E0CSI7</accession>
<reference evidence="2" key="2">
    <citation type="submission" date="2018-05" db="EMBL/GenBank/DDBJ databases">
        <title>OmerRS3 (Oryza meridionalis Reference Sequence Version 3).</title>
        <authorList>
            <person name="Zhang J."/>
            <person name="Kudrna D."/>
            <person name="Lee S."/>
            <person name="Talag J."/>
            <person name="Welchert J."/>
            <person name="Wing R.A."/>
        </authorList>
    </citation>
    <scope>NUCLEOTIDE SEQUENCE [LARGE SCALE GENOMIC DNA]</scope>
    <source>
        <strain evidence="2">cv. OR44</strain>
    </source>
</reference>
<reference evidence="2" key="1">
    <citation type="submission" date="2015-04" db="UniProtKB">
        <authorList>
            <consortium name="EnsemblPlants"/>
        </authorList>
    </citation>
    <scope>IDENTIFICATION</scope>
</reference>
<proteinExistence type="predicted"/>
<dbReference type="HOGENOM" id="CLU_2363272_0_0_1"/>
<keyword evidence="3" id="KW-1185">Reference proteome</keyword>
<feature type="compositionally biased region" description="Basic and acidic residues" evidence="1">
    <location>
        <begin position="87"/>
        <end position="96"/>
    </location>
</feature>
<sequence length="96" mass="10254">MERCRQAHDELLEFEATRRPGRLGREVDVATPEFDGGQEDNDGAAVDHQDTVTIELAPATTTAIDDVDGDLPPAAGNQPPAGSIANDDGHGRFDQE</sequence>
<organism evidence="2">
    <name type="scientific">Oryza meridionalis</name>
    <dbReference type="NCBI Taxonomy" id="40149"/>
    <lineage>
        <taxon>Eukaryota</taxon>
        <taxon>Viridiplantae</taxon>
        <taxon>Streptophyta</taxon>
        <taxon>Embryophyta</taxon>
        <taxon>Tracheophyta</taxon>
        <taxon>Spermatophyta</taxon>
        <taxon>Magnoliopsida</taxon>
        <taxon>Liliopsida</taxon>
        <taxon>Poales</taxon>
        <taxon>Poaceae</taxon>
        <taxon>BOP clade</taxon>
        <taxon>Oryzoideae</taxon>
        <taxon>Oryzeae</taxon>
        <taxon>Oryzinae</taxon>
        <taxon>Oryza</taxon>
    </lineage>
</organism>
<dbReference type="Gramene" id="OMERI02G33700.1">
    <property type="protein sequence ID" value="OMERI02G33700.1"/>
    <property type="gene ID" value="OMERI02G33700"/>
</dbReference>
<dbReference type="AlphaFoldDB" id="A0A0E0CSI7"/>
<protein>
    <recommendedName>
        <fullName evidence="4">DUF834 domain-containing protein</fullName>
    </recommendedName>
</protein>
<evidence type="ECO:0000256" key="1">
    <source>
        <dbReference type="SAM" id="MobiDB-lite"/>
    </source>
</evidence>
<evidence type="ECO:0000313" key="2">
    <source>
        <dbReference type="EnsemblPlants" id="OMERI02G33700.1"/>
    </source>
</evidence>